<keyword evidence="1" id="KW-0175">Coiled coil</keyword>
<dbReference type="Pfam" id="PF08885">
    <property type="entry name" value="GSCFA"/>
    <property type="match status" value="1"/>
</dbReference>
<keyword evidence="3" id="KW-0378">Hydrolase</keyword>
<feature type="domain" description="GSCFA" evidence="2">
    <location>
        <begin position="21"/>
        <end position="258"/>
    </location>
</feature>
<comment type="caution">
    <text evidence="3">The sequence shown here is derived from an EMBL/GenBank/DDBJ whole genome shotgun (WGS) entry which is preliminary data.</text>
</comment>
<evidence type="ECO:0000313" key="4">
    <source>
        <dbReference type="Proteomes" id="UP001597357"/>
    </source>
</evidence>
<name>A0ABW5S9S0_9FLAO</name>
<dbReference type="EC" id="3.1.-.-" evidence="3"/>
<protein>
    <submittedName>
        <fullName evidence="3">GSCFA domain-containing protein</fullName>
        <ecNumber evidence="3">3.1.-.-</ecNumber>
    </submittedName>
</protein>
<keyword evidence="4" id="KW-1185">Reference proteome</keyword>
<accession>A0ABW5S9S0</accession>
<dbReference type="EMBL" id="JBHULZ010000004">
    <property type="protein sequence ID" value="MFD2696551.1"/>
    <property type="molecule type" value="Genomic_DNA"/>
</dbReference>
<dbReference type="SUPFAM" id="SSF52266">
    <property type="entry name" value="SGNH hydrolase"/>
    <property type="match status" value="1"/>
</dbReference>
<evidence type="ECO:0000259" key="2">
    <source>
        <dbReference type="Pfam" id="PF08885"/>
    </source>
</evidence>
<feature type="coiled-coil region" evidence="1">
    <location>
        <begin position="290"/>
        <end position="317"/>
    </location>
</feature>
<evidence type="ECO:0000256" key="1">
    <source>
        <dbReference type="SAM" id="Coils"/>
    </source>
</evidence>
<proteinExistence type="predicted"/>
<dbReference type="RefSeq" id="WP_379042840.1">
    <property type="nucleotide sequence ID" value="NZ_JBHULZ010000004.1"/>
</dbReference>
<reference evidence="4" key="1">
    <citation type="journal article" date="2019" name="Int. J. Syst. Evol. Microbiol.">
        <title>The Global Catalogue of Microorganisms (GCM) 10K type strain sequencing project: providing services to taxonomists for standard genome sequencing and annotation.</title>
        <authorList>
            <consortium name="The Broad Institute Genomics Platform"/>
            <consortium name="The Broad Institute Genome Sequencing Center for Infectious Disease"/>
            <person name="Wu L."/>
            <person name="Ma J."/>
        </authorList>
    </citation>
    <scope>NUCLEOTIDE SEQUENCE [LARGE SCALE GENOMIC DNA]</scope>
    <source>
        <strain evidence="4">KCTC 42255</strain>
    </source>
</reference>
<organism evidence="3 4">
    <name type="scientific">Mesonia sediminis</name>
    <dbReference type="NCBI Taxonomy" id="1703946"/>
    <lineage>
        <taxon>Bacteria</taxon>
        <taxon>Pseudomonadati</taxon>
        <taxon>Bacteroidota</taxon>
        <taxon>Flavobacteriia</taxon>
        <taxon>Flavobacteriales</taxon>
        <taxon>Flavobacteriaceae</taxon>
        <taxon>Mesonia</taxon>
    </lineage>
</organism>
<dbReference type="Proteomes" id="UP001597357">
    <property type="component" value="Unassembled WGS sequence"/>
</dbReference>
<dbReference type="InterPro" id="IPR014982">
    <property type="entry name" value="GSCFA"/>
</dbReference>
<evidence type="ECO:0000313" key="3">
    <source>
        <dbReference type="EMBL" id="MFD2696551.1"/>
    </source>
</evidence>
<gene>
    <name evidence="3" type="ORF">ACFSQ0_00950</name>
</gene>
<dbReference type="GO" id="GO:0016787">
    <property type="term" value="F:hydrolase activity"/>
    <property type="evidence" value="ECO:0007669"/>
    <property type="project" value="UniProtKB-KW"/>
</dbReference>
<sequence>MKLQTPISILAQQPKIDYGSKILFLGSCFSENIGLQFDRFRFQNLQNPLGVLFHPFGIEKLLLRATQNDLFTAQDVFCYNETWHCFEAHSRLKSTQSQDDLLLKLNSALRNTQEYLQNSTHIVITLGSAYIYRHLENDQYVANCHKVPQKCFAKSCVKSEAILTSLKRIMNYCNAIRKDVKVIFTVSPVRHMKDGLVENNYSKAQLITAIHDLLPTWPQASYFPSYEIMLDELRDYRFYSNDMLHPSSLAIEYIWERFMQTWINPNAFETMKKVDSVQKRLEHKAFNPQSKQHQNFLQKLKQDIEVLQNQYAFMRFTN</sequence>